<evidence type="ECO:0000313" key="1">
    <source>
        <dbReference type="EMBL" id="AMR39631.1"/>
    </source>
</evidence>
<keyword evidence="1" id="KW-0614">Plasmid</keyword>
<accession>A0A142I4R6</accession>
<gene>
    <name evidence="1" type="ORF">LG71_28230</name>
</gene>
<geneLocation type="plasmid" evidence="1">
    <name>pFB2.2</name>
</geneLocation>
<protein>
    <submittedName>
        <fullName evidence="1">Uncharacterized protein</fullName>
    </submittedName>
</protein>
<dbReference type="AlphaFoldDB" id="A0A142I4R6"/>
<dbReference type="RefSeq" id="WP_015632488.1">
    <property type="nucleotide sequence ID" value="NZ_CP014777.1"/>
</dbReference>
<reference evidence="1" key="1">
    <citation type="submission" date="2016-03" db="EMBL/GenBank/DDBJ databases">
        <authorList>
            <person name="Ploux O."/>
        </authorList>
    </citation>
    <scope>NUCLEOTIDE SEQUENCE</scope>
    <source>
        <strain evidence="1">FB2</strain>
        <plasmid evidence="1">pFB2.2</plasmid>
    </source>
</reference>
<organism evidence="1">
    <name type="scientific">Pluralibacter gergoviae</name>
    <name type="common">Enterobacter gergoviae</name>
    <dbReference type="NCBI Taxonomy" id="61647"/>
    <lineage>
        <taxon>Bacteria</taxon>
        <taxon>Pseudomonadati</taxon>
        <taxon>Pseudomonadota</taxon>
        <taxon>Gammaproteobacteria</taxon>
        <taxon>Enterobacterales</taxon>
        <taxon>Enterobacteriaceae</taxon>
        <taxon>Pluralibacter</taxon>
    </lineage>
</organism>
<name>A0A142I4R6_PLUGE</name>
<sequence>MNTQNVNVKTATKESTERWVENLLANAISEQKSLLMYLAELKNKRLRESERSELVWGTLMRMADNVLGAGVVDWHADVLQVHFGVAQPWLQSRKLVELLYGDIGEEAWNDARKYIADSMRAERHMP</sequence>
<proteinExistence type="predicted"/>
<dbReference type="EMBL" id="CP014777">
    <property type="protein sequence ID" value="AMR39631.1"/>
    <property type="molecule type" value="Genomic_DNA"/>
</dbReference>